<sequence>MEHTHEANLHVSLQELLNDIADTIAAFDGRIGYTTTSTGQCQLSFAGQHETASVTIKGSVKEQGLVKVQIVNENTDASDEPQTLYDGPFSPAAMYQKIGAGLAQWYGDLVRNRT</sequence>
<dbReference type="OrthoDB" id="10008167at2"/>
<dbReference type="Proteomes" id="UP000050482">
    <property type="component" value="Unassembled WGS sequence"/>
</dbReference>
<evidence type="ECO:0000313" key="1">
    <source>
        <dbReference type="EMBL" id="KPV45272.1"/>
    </source>
</evidence>
<gene>
    <name evidence="1" type="ORF">AN477_02440</name>
</gene>
<protein>
    <submittedName>
        <fullName evidence="1">Uncharacterized protein</fullName>
    </submittedName>
</protein>
<keyword evidence="2" id="KW-1185">Reference proteome</keyword>
<dbReference type="RefSeq" id="WP_054967604.1">
    <property type="nucleotide sequence ID" value="NZ_LJCO01000011.1"/>
</dbReference>
<reference evidence="1 2" key="1">
    <citation type="submission" date="2015-09" db="EMBL/GenBank/DDBJ databases">
        <title>Draft genome sequence of Alicyclobacillus ferrooxydans DSM 22381.</title>
        <authorList>
            <person name="Hemp J."/>
        </authorList>
    </citation>
    <scope>NUCLEOTIDE SEQUENCE [LARGE SCALE GENOMIC DNA]</scope>
    <source>
        <strain evidence="1 2">TC-34</strain>
    </source>
</reference>
<dbReference type="PATRIC" id="fig|471514.4.peg.2828"/>
<evidence type="ECO:0000313" key="2">
    <source>
        <dbReference type="Proteomes" id="UP000050482"/>
    </source>
</evidence>
<accession>A0A0P9CZV8</accession>
<dbReference type="EMBL" id="LJCO01000011">
    <property type="protein sequence ID" value="KPV45272.1"/>
    <property type="molecule type" value="Genomic_DNA"/>
</dbReference>
<organism evidence="1 2">
    <name type="scientific">Alicyclobacillus ferrooxydans</name>
    <dbReference type="NCBI Taxonomy" id="471514"/>
    <lineage>
        <taxon>Bacteria</taxon>
        <taxon>Bacillati</taxon>
        <taxon>Bacillota</taxon>
        <taxon>Bacilli</taxon>
        <taxon>Bacillales</taxon>
        <taxon>Alicyclobacillaceae</taxon>
        <taxon>Alicyclobacillus</taxon>
    </lineage>
</organism>
<dbReference type="AlphaFoldDB" id="A0A0P9CZV8"/>
<name>A0A0P9CZV8_9BACL</name>
<comment type="caution">
    <text evidence="1">The sequence shown here is derived from an EMBL/GenBank/DDBJ whole genome shotgun (WGS) entry which is preliminary data.</text>
</comment>
<proteinExistence type="predicted"/>